<dbReference type="RefSeq" id="WP_151412020.1">
    <property type="nucleotide sequence ID" value="NZ_AP028155.1"/>
</dbReference>
<dbReference type="PANTHER" id="PTHR30576:SF8">
    <property type="entry name" value="UNDECAPRENYL-PHOSPHATE GALACTOSE PHOSPHOTRANSFERASE"/>
    <property type="match status" value="1"/>
</dbReference>
<dbReference type="GO" id="GO:0016780">
    <property type="term" value="F:phosphotransferase activity, for other substituted phosphate groups"/>
    <property type="evidence" value="ECO:0007669"/>
    <property type="project" value="TreeGrafter"/>
</dbReference>
<evidence type="ECO:0000313" key="4">
    <source>
        <dbReference type="EMBL" id="MBB4026084.1"/>
    </source>
</evidence>
<sequence>MYKKYFKRSIDFIITLFGFICISPLFLVLCLLVKHKLGSPIFFKQVRIGKDEKPFKMIKFRTMLDSRDENGNLLPDTDRFAKFGDFLRNSSLDELPELINVIKGDMSLVGPRPLYPFYLPYYTPEESLRHTVRGGITGLAQINGRALCRWDDRFAYDCKYVKEISLINDVKILWRTFFKVARQNDIGIPSVTEEGGLHLVRKIQRPEKIEYVEKIRLKWGGYNVPHFNK</sequence>
<accession>A0A7W6HXC3</accession>
<gene>
    <name evidence="4" type="ORF">GGR14_001874</name>
</gene>
<dbReference type="GeneID" id="93102509"/>
<evidence type="ECO:0000256" key="1">
    <source>
        <dbReference type="ARBA" id="ARBA00006464"/>
    </source>
</evidence>
<evidence type="ECO:0000259" key="3">
    <source>
        <dbReference type="Pfam" id="PF02397"/>
    </source>
</evidence>
<dbReference type="Proteomes" id="UP000546007">
    <property type="component" value="Unassembled WGS sequence"/>
</dbReference>
<dbReference type="InterPro" id="IPR003362">
    <property type="entry name" value="Bact_transf"/>
</dbReference>
<keyword evidence="4" id="KW-0808">Transferase</keyword>
<reference evidence="4 5" key="1">
    <citation type="submission" date="2020-08" db="EMBL/GenBank/DDBJ databases">
        <title>Genomic Encyclopedia of Type Strains, Phase IV (KMG-IV): sequencing the most valuable type-strain genomes for metagenomic binning, comparative biology and taxonomic classification.</title>
        <authorList>
            <person name="Goeker M."/>
        </authorList>
    </citation>
    <scope>NUCLEOTIDE SEQUENCE [LARGE SCALE GENOMIC DNA]</scope>
    <source>
        <strain evidence="4 5">DSM 105721</strain>
    </source>
</reference>
<feature type="domain" description="Bacterial sugar transferase" evidence="3">
    <location>
        <begin position="7"/>
        <end position="181"/>
    </location>
</feature>
<dbReference type="AlphaFoldDB" id="A0A7W6HXC3"/>
<dbReference type="EMBL" id="JACIES010000004">
    <property type="protein sequence ID" value="MBB4026084.1"/>
    <property type="molecule type" value="Genomic_DNA"/>
</dbReference>
<evidence type="ECO:0000256" key="2">
    <source>
        <dbReference type="SAM" id="Phobius"/>
    </source>
</evidence>
<dbReference type="PANTHER" id="PTHR30576">
    <property type="entry name" value="COLANIC BIOSYNTHESIS UDP-GLUCOSE LIPID CARRIER TRANSFERASE"/>
    <property type="match status" value="1"/>
</dbReference>
<keyword evidence="2" id="KW-0472">Membrane</keyword>
<proteinExistence type="inferred from homology"/>
<protein>
    <submittedName>
        <fullName evidence="4">Lipopolysaccharide/colanic/teichoic acid biosynthesis glycosyltransferase</fullName>
    </submittedName>
</protein>
<keyword evidence="5" id="KW-1185">Reference proteome</keyword>
<dbReference type="OrthoDB" id="9808602at2"/>
<organism evidence="4 5">
    <name type="scientific">Butyricimonas faecihominis</name>
    <dbReference type="NCBI Taxonomy" id="1472416"/>
    <lineage>
        <taxon>Bacteria</taxon>
        <taxon>Pseudomonadati</taxon>
        <taxon>Bacteroidota</taxon>
        <taxon>Bacteroidia</taxon>
        <taxon>Bacteroidales</taxon>
        <taxon>Odoribacteraceae</taxon>
        <taxon>Butyricimonas</taxon>
    </lineage>
</organism>
<keyword evidence="2" id="KW-1133">Transmembrane helix</keyword>
<name>A0A7W6HXC3_9BACT</name>
<keyword evidence="2" id="KW-0812">Transmembrane</keyword>
<evidence type="ECO:0000313" key="5">
    <source>
        <dbReference type="Proteomes" id="UP000546007"/>
    </source>
</evidence>
<comment type="similarity">
    <text evidence="1">Belongs to the bacterial sugar transferase family.</text>
</comment>
<feature type="transmembrane region" description="Helical" evidence="2">
    <location>
        <begin position="12"/>
        <end position="33"/>
    </location>
</feature>
<dbReference type="Pfam" id="PF02397">
    <property type="entry name" value="Bac_transf"/>
    <property type="match status" value="1"/>
</dbReference>
<comment type="caution">
    <text evidence="4">The sequence shown here is derived from an EMBL/GenBank/DDBJ whole genome shotgun (WGS) entry which is preliminary data.</text>
</comment>